<protein>
    <submittedName>
        <fullName evidence="2">N-lysine methyltransferase SMYD2-A</fullName>
    </submittedName>
</protein>
<dbReference type="GO" id="GO:0032259">
    <property type="term" value="P:methylation"/>
    <property type="evidence" value="ECO:0007669"/>
    <property type="project" value="UniProtKB-KW"/>
</dbReference>
<dbReference type="EMBL" id="KN796124">
    <property type="protein sequence ID" value="KUI64225.1"/>
    <property type="molecule type" value="Genomic_DNA"/>
</dbReference>
<dbReference type="SMR" id="A0A194VK22"/>
<dbReference type="GO" id="GO:0008168">
    <property type="term" value="F:methyltransferase activity"/>
    <property type="evidence" value="ECO:0007669"/>
    <property type="project" value="UniProtKB-KW"/>
</dbReference>
<dbReference type="SUPFAM" id="SSF82199">
    <property type="entry name" value="SET domain"/>
    <property type="match status" value="1"/>
</dbReference>
<dbReference type="Gene3D" id="1.25.40.10">
    <property type="entry name" value="Tetratricopeptide repeat domain"/>
    <property type="match status" value="1"/>
</dbReference>
<dbReference type="PROSITE" id="PS50280">
    <property type="entry name" value="SET"/>
    <property type="match status" value="1"/>
</dbReference>
<dbReference type="SMART" id="SM00028">
    <property type="entry name" value="TPR"/>
    <property type="match status" value="3"/>
</dbReference>
<dbReference type="InterPro" id="IPR046341">
    <property type="entry name" value="SET_dom_sf"/>
</dbReference>
<dbReference type="SMART" id="SM00317">
    <property type="entry name" value="SET"/>
    <property type="match status" value="1"/>
</dbReference>
<dbReference type="AlphaFoldDB" id="A0A194VK22"/>
<dbReference type="Proteomes" id="UP000078559">
    <property type="component" value="Unassembled WGS sequence"/>
</dbReference>
<keyword evidence="2" id="KW-0808">Transferase</keyword>
<organism evidence="2 3">
    <name type="scientific">Cytospora mali</name>
    <name type="common">Apple Valsa canker fungus</name>
    <name type="synonym">Valsa mali</name>
    <dbReference type="NCBI Taxonomy" id="578113"/>
    <lineage>
        <taxon>Eukaryota</taxon>
        <taxon>Fungi</taxon>
        <taxon>Dikarya</taxon>
        <taxon>Ascomycota</taxon>
        <taxon>Pezizomycotina</taxon>
        <taxon>Sordariomycetes</taxon>
        <taxon>Sordariomycetidae</taxon>
        <taxon>Diaporthales</taxon>
        <taxon>Cytosporaceae</taxon>
        <taxon>Cytospora</taxon>
    </lineage>
</organism>
<evidence type="ECO:0000259" key="1">
    <source>
        <dbReference type="PROSITE" id="PS50280"/>
    </source>
</evidence>
<name>A0A194VK22_CYTMA</name>
<keyword evidence="3" id="KW-1185">Reference proteome</keyword>
<dbReference type="InterPro" id="IPR053209">
    <property type="entry name" value="Gramillin-biosynth_MTr"/>
</dbReference>
<proteinExistence type="predicted"/>
<reference evidence="2" key="1">
    <citation type="submission" date="2014-12" db="EMBL/GenBank/DDBJ databases">
        <title>Genome Sequence of Valsa Canker Pathogens Uncovers a Specific Adaption of Colonization on Woody Bark.</title>
        <authorList>
            <person name="Yin Z."/>
            <person name="Liu H."/>
            <person name="Gao X."/>
            <person name="Li Z."/>
            <person name="Song N."/>
            <person name="Ke X."/>
            <person name="Dai Q."/>
            <person name="Wu Y."/>
            <person name="Sun Y."/>
            <person name="Xu J.-R."/>
            <person name="Kang Z.K."/>
            <person name="Wang L."/>
            <person name="Huang L."/>
        </authorList>
    </citation>
    <scope>NUCLEOTIDE SEQUENCE [LARGE SCALE GENOMIC DNA]</scope>
    <source>
        <strain evidence="2">03-8</strain>
    </source>
</reference>
<dbReference type="Gene3D" id="2.170.270.10">
    <property type="entry name" value="SET domain"/>
    <property type="match status" value="1"/>
</dbReference>
<dbReference type="InterPro" id="IPR019734">
    <property type="entry name" value="TPR_rpt"/>
</dbReference>
<dbReference type="SUPFAM" id="SSF48452">
    <property type="entry name" value="TPR-like"/>
    <property type="match status" value="1"/>
</dbReference>
<dbReference type="PANTHER" id="PTHR47643:SF2">
    <property type="entry name" value="TPR DOMAIN PROTEIN (AFU_ORTHOLOGUE AFUA_5G12710)"/>
    <property type="match status" value="1"/>
</dbReference>
<dbReference type="PANTHER" id="PTHR47643">
    <property type="entry name" value="TPR DOMAIN PROTEIN (AFU_ORTHOLOGUE AFUA_5G12710)"/>
    <property type="match status" value="1"/>
</dbReference>
<accession>A0A194VK22</accession>
<gene>
    <name evidence="2" type="ORF">VM1G_10980</name>
</gene>
<dbReference type="Pfam" id="PF00856">
    <property type="entry name" value="SET"/>
    <property type="match status" value="1"/>
</dbReference>
<keyword evidence="2" id="KW-0489">Methyltransferase</keyword>
<sequence length="700" mass="77309">MKPSRYELEEEFARMALVLNSGHNLLIGLPSTDAPHKYPPCTKPLSALEPISFCELGLWEHHRGRVLVVRTFCEPNLYRSSILNAIEDGKGDVDRVDLRTFPLTEPANTILPKDAVLAIKEPYYKSGTVDGCGLVRVDHPSDLILLKPGHGLIPSSWMSDTHTNPNLTAIQLKEKGNMAFARGQWKDAAECYSAALSLNGTATNPLDFIKDGTNPPATETSPTTQVDDLSRTLHRNRAQARLNLGQYELAADDALMALIPGDNLPKEIVSLNAKAYFRAGRAFYELGEFNMAHKYLAIACDLIADDKNILFKRTKMRLLEQTHGKFDFAAMGRSATTGSSRLDHASFLSHTRIASAGDRGRGLFATKDLEPSDIILVEKAFHVAFEEDNGTVGRFPYGYNAKLLDGIVGKVRWNPRQAAKYLDLFDGGTFENKDCKIVDGMVVLDIFQVRAIADLNGFLSSNPRASQSNQTYDDKDQNMAKGVWLRASYANHSCLPNAVRSFIGDMMIIRAVRKIKAGDEIFMTYSPCDCQLCQADQAMPPSILIKRDQVRRKVDIFIDANDPTQTLDIGLIANIYGAESLLAQLESTYDNALYGRLPRPSCVLLDTWICMTADTPQAGIIKSLRLLRDLGYFVTVNGGNITIDRSNAIVKLEAIHGAMYASQAMSATGNNSAALAFKNFGKELYVMIHGEVVGFEEEFC</sequence>
<dbReference type="InterPro" id="IPR001214">
    <property type="entry name" value="SET_dom"/>
</dbReference>
<dbReference type="InterPro" id="IPR011990">
    <property type="entry name" value="TPR-like_helical_dom_sf"/>
</dbReference>
<dbReference type="OrthoDB" id="1028014at2759"/>
<evidence type="ECO:0000313" key="2">
    <source>
        <dbReference type="EMBL" id="KUI64225.1"/>
    </source>
</evidence>
<feature type="domain" description="SET" evidence="1">
    <location>
        <begin position="349"/>
        <end position="526"/>
    </location>
</feature>
<evidence type="ECO:0000313" key="3">
    <source>
        <dbReference type="Proteomes" id="UP000078559"/>
    </source>
</evidence>